<evidence type="ECO:0000313" key="2">
    <source>
        <dbReference type="EMBL" id="KZV81025.1"/>
    </source>
</evidence>
<feature type="non-terminal residue" evidence="2">
    <location>
        <position position="1"/>
    </location>
</feature>
<dbReference type="Proteomes" id="UP000077266">
    <property type="component" value="Unassembled WGS sequence"/>
</dbReference>
<proteinExistence type="predicted"/>
<evidence type="ECO:0000259" key="1">
    <source>
        <dbReference type="Pfam" id="PF18717"/>
    </source>
</evidence>
<dbReference type="EMBL" id="KV426427">
    <property type="protein sequence ID" value="KZV81025.1"/>
    <property type="molecule type" value="Genomic_DNA"/>
</dbReference>
<sequence>LPRHFKLSGAARCRCGAVADESVATETVGCSVYDHAGAFEATVEVRRCAACPPKARMMAGPDLGALGLFNYNNLTIVSHALLNKYDTLLSASETTFHGFCEVMQREYEAYGSPTPFMGEDRFRTCWFSFMNLQVFEDSFSCDKCGNNPRVVVVDGVTVGFQKRRQTSSLRPPTHTCAESAFHEDVKPPRVPLQLIPDQALRKKAIALIKWAQPGGSAP</sequence>
<organism evidence="2 3">
    <name type="scientific">Exidia glandulosa HHB12029</name>
    <dbReference type="NCBI Taxonomy" id="1314781"/>
    <lineage>
        <taxon>Eukaryota</taxon>
        <taxon>Fungi</taxon>
        <taxon>Dikarya</taxon>
        <taxon>Basidiomycota</taxon>
        <taxon>Agaricomycotina</taxon>
        <taxon>Agaricomycetes</taxon>
        <taxon>Auriculariales</taxon>
        <taxon>Exidiaceae</taxon>
        <taxon>Exidia</taxon>
    </lineage>
</organism>
<gene>
    <name evidence="2" type="ORF">EXIGLDRAFT_590183</name>
</gene>
<dbReference type="InterPro" id="IPR040648">
    <property type="entry name" value="HMGXB3_CxC4"/>
</dbReference>
<reference evidence="2 3" key="1">
    <citation type="journal article" date="2016" name="Mol. Biol. Evol.">
        <title>Comparative Genomics of Early-Diverging Mushroom-Forming Fungi Provides Insights into the Origins of Lignocellulose Decay Capabilities.</title>
        <authorList>
            <person name="Nagy L.G."/>
            <person name="Riley R."/>
            <person name="Tritt A."/>
            <person name="Adam C."/>
            <person name="Daum C."/>
            <person name="Floudas D."/>
            <person name="Sun H."/>
            <person name="Yadav J.S."/>
            <person name="Pangilinan J."/>
            <person name="Larsson K.H."/>
            <person name="Matsuura K."/>
            <person name="Barry K."/>
            <person name="Labutti K."/>
            <person name="Kuo R."/>
            <person name="Ohm R.A."/>
            <person name="Bhattacharya S.S."/>
            <person name="Shirouzu T."/>
            <person name="Yoshinaga Y."/>
            <person name="Martin F.M."/>
            <person name="Grigoriev I.V."/>
            <person name="Hibbett D.S."/>
        </authorList>
    </citation>
    <scope>NUCLEOTIDE SEQUENCE [LARGE SCALE GENOMIC DNA]</scope>
    <source>
        <strain evidence="2 3">HHB12029</strain>
    </source>
</reference>
<keyword evidence="3" id="KW-1185">Reference proteome</keyword>
<accession>A0A165BPP2</accession>
<protein>
    <recommendedName>
        <fullName evidence="1">HMG domain-containing protein</fullName>
    </recommendedName>
</protein>
<feature type="non-terminal residue" evidence="2">
    <location>
        <position position="218"/>
    </location>
</feature>
<evidence type="ECO:0000313" key="3">
    <source>
        <dbReference type="Proteomes" id="UP000077266"/>
    </source>
</evidence>
<dbReference type="AlphaFoldDB" id="A0A165BPP2"/>
<name>A0A165BPP2_EXIGL</name>
<dbReference type="OrthoDB" id="5598737at2759"/>
<feature type="domain" description="HMG" evidence="1">
    <location>
        <begin position="4"/>
        <end position="129"/>
    </location>
</feature>
<dbReference type="Pfam" id="PF18717">
    <property type="entry name" value="CxC4"/>
    <property type="match status" value="1"/>
</dbReference>
<dbReference type="InParanoid" id="A0A165BPP2"/>